<dbReference type="OrthoDB" id="188902at2759"/>
<dbReference type="EMBL" id="JAGRRH010000013">
    <property type="protein sequence ID" value="KAG7360650.1"/>
    <property type="molecule type" value="Genomic_DNA"/>
</dbReference>
<name>A0A9K3LDW3_9STRA</name>
<evidence type="ECO:0000256" key="3">
    <source>
        <dbReference type="ARBA" id="ARBA00023212"/>
    </source>
</evidence>
<dbReference type="Proteomes" id="UP000693970">
    <property type="component" value="Unassembled WGS sequence"/>
</dbReference>
<keyword evidence="3" id="KW-0206">Cytoskeleton</keyword>
<reference evidence="4" key="1">
    <citation type="journal article" date="2021" name="Sci. Rep.">
        <title>Diploid genomic architecture of Nitzschia inconspicua, an elite biomass production diatom.</title>
        <authorList>
            <person name="Oliver A."/>
            <person name="Podell S."/>
            <person name="Pinowska A."/>
            <person name="Traller J.C."/>
            <person name="Smith S.R."/>
            <person name="McClure R."/>
            <person name="Beliaev A."/>
            <person name="Bohutskyi P."/>
            <person name="Hill E.A."/>
            <person name="Rabines A."/>
            <person name="Zheng H."/>
            <person name="Allen L.Z."/>
            <person name="Kuo A."/>
            <person name="Grigoriev I.V."/>
            <person name="Allen A.E."/>
            <person name="Hazlebeck D."/>
            <person name="Allen E.E."/>
        </authorList>
    </citation>
    <scope>NUCLEOTIDE SEQUENCE</scope>
    <source>
        <strain evidence="4">Hildebrandi</strain>
    </source>
</reference>
<dbReference type="InterPro" id="IPR001611">
    <property type="entry name" value="Leu-rich_rpt"/>
</dbReference>
<reference evidence="4" key="2">
    <citation type="submission" date="2021-04" db="EMBL/GenBank/DDBJ databases">
        <authorList>
            <person name="Podell S."/>
        </authorList>
    </citation>
    <scope>NUCLEOTIDE SEQUENCE</scope>
    <source>
        <strain evidence="4">Hildebrandi</strain>
    </source>
</reference>
<keyword evidence="5" id="KW-1185">Reference proteome</keyword>
<organism evidence="4 5">
    <name type="scientific">Nitzschia inconspicua</name>
    <dbReference type="NCBI Taxonomy" id="303405"/>
    <lineage>
        <taxon>Eukaryota</taxon>
        <taxon>Sar</taxon>
        <taxon>Stramenopiles</taxon>
        <taxon>Ochrophyta</taxon>
        <taxon>Bacillariophyta</taxon>
        <taxon>Bacillariophyceae</taxon>
        <taxon>Bacillariophycidae</taxon>
        <taxon>Bacillariales</taxon>
        <taxon>Bacillariaceae</taxon>
        <taxon>Nitzschia</taxon>
    </lineage>
</organism>
<accession>A0A9K3LDW3</accession>
<dbReference type="AlphaFoldDB" id="A0A9K3LDW3"/>
<evidence type="ECO:0000256" key="1">
    <source>
        <dbReference type="ARBA" id="ARBA00004245"/>
    </source>
</evidence>
<evidence type="ECO:0000313" key="5">
    <source>
        <dbReference type="Proteomes" id="UP000693970"/>
    </source>
</evidence>
<dbReference type="PANTHER" id="PTHR24107">
    <property type="entry name" value="YNEIN REGULATORY COMPLEX SUBUNIT 5"/>
    <property type="match status" value="1"/>
</dbReference>
<dbReference type="InterPro" id="IPR052410">
    <property type="entry name" value="DRC5"/>
</dbReference>
<comment type="subcellular location">
    <subcellularLocation>
        <location evidence="1">Cytoplasm</location>
        <location evidence="1">Cytoskeleton</location>
    </subcellularLocation>
</comment>
<protein>
    <submittedName>
        <fullName evidence="4">Leucine rich repeat LRR-containing protein</fullName>
    </submittedName>
</protein>
<dbReference type="Pfam" id="PF13516">
    <property type="entry name" value="LRR_6"/>
    <property type="match status" value="1"/>
</dbReference>
<evidence type="ECO:0000256" key="2">
    <source>
        <dbReference type="ARBA" id="ARBA00022490"/>
    </source>
</evidence>
<evidence type="ECO:0000313" key="4">
    <source>
        <dbReference type="EMBL" id="KAG7360650.1"/>
    </source>
</evidence>
<proteinExistence type="predicted"/>
<comment type="caution">
    <text evidence="4">The sequence shown here is derived from an EMBL/GenBank/DDBJ whole genome shotgun (WGS) entry which is preliminary data.</text>
</comment>
<dbReference type="SMART" id="SM00368">
    <property type="entry name" value="LRR_RI"/>
    <property type="match status" value="4"/>
</dbReference>
<dbReference type="PANTHER" id="PTHR24107:SF2">
    <property type="entry name" value="NLR FAMILY CARD DOMAIN CONTAINING 3"/>
    <property type="match status" value="1"/>
</dbReference>
<sequence>MAAANVSIRGTQLHVDGSFNPRWGDGNYPRLSKVLHDAEIFSVRLFQVNFSCLDQAFVTLLGTVLKSRVWDRIYLAYCSGTMPDSCLKGCLLTKQLEVYGPTLNLLPMLGHALTKVTSPMECLRLRTRLQQDDVIPVIEGLKASVGLQKLYLTCAFADEESAVLLSTGLAENQHLQLLSLYSCEMENEVSMERILLALRYHPTITTLEIRDNNASGMTALSLLVQHTTTLENLDLYLPPVTIQQVQVPRLNLETFSEALRENTSIKSLALANNGLRCPDILHLSLALQRNKTLQRLNLQGNLISDEGIQVLARSLPHMSLKELCLWNNPFTATGAEAILEGLRHPATTLQAITTFSRYPCTADILYYTHLNRAGRGLLYRQACCDDIDVNSSMEMEDDNHEDYNDDVTLERSKVPIALWATILGRVNEQRWSSAESASVIYTLLKEGPVVVESR</sequence>
<keyword evidence="2" id="KW-0963">Cytoplasm</keyword>
<dbReference type="GO" id="GO:0005856">
    <property type="term" value="C:cytoskeleton"/>
    <property type="evidence" value="ECO:0007669"/>
    <property type="project" value="UniProtKB-SubCell"/>
</dbReference>
<gene>
    <name evidence="4" type="ORF">IV203_035749</name>
</gene>